<keyword evidence="11" id="KW-0132">Cell division</keyword>
<name>A0A8B7NM43_HYAAZ</name>
<dbReference type="CDD" id="cd00157">
    <property type="entry name" value="Rho"/>
    <property type="match status" value="1"/>
</dbReference>
<keyword evidence="11" id="KW-0131">Cell cycle</keyword>
<dbReference type="GO" id="GO:0022412">
    <property type="term" value="P:cellular process involved in reproduction in multicellular organism"/>
    <property type="evidence" value="ECO:0007669"/>
    <property type="project" value="UniProtKB-ARBA"/>
</dbReference>
<reference evidence="11" key="1">
    <citation type="submission" date="2025-08" db="UniProtKB">
        <authorList>
            <consortium name="RefSeq"/>
        </authorList>
    </citation>
    <scope>IDENTIFICATION</scope>
    <source>
        <tissue evidence="11">Whole organism</tissue>
    </source>
</reference>
<dbReference type="SMART" id="SM00174">
    <property type="entry name" value="RHO"/>
    <property type="match status" value="1"/>
</dbReference>
<dbReference type="GO" id="GO:0003924">
    <property type="term" value="F:GTPase activity"/>
    <property type="evidence" value="ECO:0007669"/>
    <property type="project" value="InterPro"/>
</dbReference>
<evidence type="ECO:0000313" key="10">
    <source>
        <dbReference type="Proteomes" id="UP000694843"/>
    </source>
</evidence>
<dbReference type="SMART" id="SM00175">
    <property type="entry name" value="RAB"/>
    <property type="match status" value="1"/>
</dbReference>
<dbReference type="GO" id="GO:0005886">
    <property type="term" value="C:plasma membrane"/>
    <property type="evidence" value="ECO:0007669"/>
    <property type="project" value="UniProtKB-SubCell"/>
</dbReference>
<keyword evidence="5" id="KW-0547">Nucleotide-binding</keyword>
<evidence type="ECO:0000256" key="1">
    <source>
        <dbReference type="ARBA" id="ARBA00004342"/>
    </source>
</evidence>
<dbReference type="PROSITE" id="PS51421">
    <property type="entry name" value="RAS"/>
    <property type="match status" value="1"/>
</dbReference>
<evidence type="ECO:0000256" key="9">
    <source>
        <dbReference type="ARBA" id="ARBA00023289"/>
    </source>
</evidence>
<evidence type="ECO:0000256" key="4">
    <source>
        <dbReference type="ARBA" id="ARBA00022481"/>
    </source>
</evidence>
<keyword evidence="9" id="KW-0636">Prenylation</keyword>
<evidence type="ECO:0000256" key="7">
    <source>
        <dbReference type="ARBA" id="ARBA00023136"/>
    </source>
</evidence>
<dbReference type="AlphaFoldDB" id="A0A8B7NM43"/>
<keyword evidence="6" id="KW-0342">GTP-binding</keyword>
<dbReference type="PROSITE" id="PS51419">
    <property type="entry name" value="RAB"/>
    <property type="match status" value="1"/>
</dbReference>
<dbReference type="InterPro" id="IPR027417">
    <property type="entry name" value="P-loop_NTPase"/>
</dbReference>
<dbReference type="GO" id="GO:0001667">
    <property type="term" value="P:ameboidal-type cell migration"/>
    <property type="evidence" value="ECO:0007669"/>
    <property type="project" value="UniProtKB-ARBA"/>
</dbReference>
<dbReference type="NCBIfam" id="TIGR00231">
    <property type="entry name" value="small_GTP"/>
    <property type="match status" value="1"/>
</dbReference>
<proteinExistence type="inferred from homology"/>
<dbReference type="GO" id="GO:0005525">
    <property type="term" value="F:GTP binding"/>
    <property type="evidence" value="ECO:0007669"/>
    <property type="project" value="UniProtKB-KW"/>
</dbReference>
<evidence type="ECO:0000256" key="8">
    <source>
        <dbReference type="ARBA" id="ARBA00023288"/>
    </source>
</evidence>
<dbReference type="OrthoDB" id="8830751at2759"/>
<dbReference type="InterPro" id="IPR005225">
    <property type="entry name" value="Small_GTP-bd"/>
</dbReference>
<evidence type="ECO:0000256" key="2">
    <source>
        <dbReference type="ARBA" id="ARBA00010142"/>
    </source>
</evidence>
<comment type="similarity">
    <text evidence="2">Belongs to the small GTPase superfamily. Rho family.</text>
</comment>
<accession>A0A8B7NM43</accession>
<sequence>MNRKTICPATGKDMKVTVVGDGTVGKTCLLVTHIKGVFPEEYVPTVFENYKHEQVIGDTTYVMTLWDTAGQEEYEKLRPLSYPLTSVFILCFSLNTMSSFENLSKKWIPELRAHSDKIPILLVGTKKDCRGTDGLSPKLGENLCRKKGLLQYLECSSLTQEGLKEVFEAAALAAAGEFKKSSKTCSIL</sequence>
<dbReference type="Proteomes" id="UP000694843">
    <property type="component" value="Unplaced"/>
</dbReference>
<evidence type="ECO:0000313" key="11">
    <source>
        <dbReference type="RefSeq" id="XP_018014727.1"/>
    </source>
</evidence>
<dbReference type="Pfam" id="PF00071">
    <property type="entry name" value="Ras"/>
    <property type="match status" value="1"/>
</dbReference>
<dbReference type="KEGG" id="hazt:108671668"/>
<evidence type="ECO:0000256" key="3">
    <source>
        <dbReference type="ARBA" id="ARBA00022475"/>
    </source>
</evidence>
<organism evidence="10 11">
    <name type="scientific">Hyalella azteca</name>
    <name type="common">Amphipod</name>
    <dbReference type="NCBI Taxonomy" id="294128"/>
    <lineage>
        <taxon>Eukaryota</taxon>
        <taxon>Metazoa</taxon>
        <taxon>Ecdysozoa</taxon>
        <taxon>Arthropoda</taxon>
        <taxon>Crustacea</taxon>
        <taxon>Multicrustacea</taxon>
        <taxon>Malacostraca</taxon>
        <taxon>Eumalacostraca</taxon>
        <taxon>Peracarida</taxon>
        <taxon>Amphipoda</taxon>
        <taxon>Senticaudata</taxon>
        <taxon>Talitrida</taxon>
        <taxon>Talitroidea</taxon>
        <taxon>Hyalellidae</taxon>
        <taxon>Hyalella</taxon>
    </lineage>
</organism>
<dbReference type="GeneID" id="108671668"/>
<protein>
    <submittedName>
        <fullName evidence="11">Cell division control protein 42 homolog</fullName>
    </submittedName>
</protein>
<keyword evidence="10" id="KW-1185">Reference proteome</keyword>
<keyword evidence="4" id="KW-0488">Methylation</keyword>
<dbReference type="GO" id="GO:0035006">
    <property type="term" value="P:melanization defense response"/>
    <property type="evidence" value="ECO:0007669"/>
    <property type="project" value="UniProtKB-ARBA"/>
</dbReference>
<evidence type="ECO:0000256" key="5">
    <source>
        <dbReference type="ARBA" id="ARBA00022741"/>
    </source>
</evidence>
<keyword evidence="7" id="KW-0472">Membrane</keyword>
<dbReference type="GO" id="GO:0035099">
    <property type="term" value="P:hemocyte migration"/>
    <property type="evidence" value="ECO:0007669"/>
    <property type="project" value="UniProtKB-ARBA"/>
</dbReference>
<keyword evidence="3" id="KW-1003">Cell membrane</keyword>
<dbReference type="GO" id="GO:0007264">
    <property type="term" value="P:small GTPase-mediated signal transduction"/>
    <property type="evidence" value="ECO:0007669"/>
    <property type="project" value="InterPro"/>
</dbReference>
<dbReference type="InterPro" id="IPR003578">
    <property type="entry name" value="Small_GTPase_Rho"/>
</dbReference>
<evidence type="ECO:0000256" key="6">
    <source>
        <dbReference type="ARBA" id="ARBA00023134"/>
    </source>
</evidence>
<dbReference type="PANTHER" id="PTHR24072">
    <property type="entry name" value="RHO FAMILY GTPASE"/>
    <property type="match status" value="1"/>
</dbReference>
<keyword evidence="8" id="KW-0449">Lipoprotein</keyword>
<gene>
    <name evidence="11" type="primary">LOC108671668</name>
</gene>
<comment type="subcellular location">
    <subcellularLocation>
        <location evidence="1">Cell membrane</location>
        <topology evidence="1">Lipid-anchor</topology>
        <orientation evidence="1">Cytoplasmic side</orientation>
    </subcellularLocation>
</comment>
<dbReference type="PROSITE" id="PS51420">
    <property type="entry name" value="RHO"/>
    <property type="match status" value="1"/>
</dbReference>
<dbReference type="InterPro" id="IPR001806">
    <property type="entry name" value="Small_GTPase"/>
</dbReference>
<dbReference type="RefSeq" id="XP_018014727.1">
    <property type="nucleotide sequence ID" value="XM_018159238.1"/>
</dbReference>
<dbReference type="GO" id="GO:0003006">
    <property type="term" value="P:developmental process involved in reproduction"/>
    <property type="evidence" value="ECO:0007669"/>
    <property type="project" value="UniProtKB-ARBA"/>
</dbReference>
<dbReference type="SUPFAM" id="SSF52540">
    <property type="entry name" value="P-loop containing nucleoside triphosphate hydrolases"/>
    <property type="match status" value="1"/>
</dbReference>
<dbReference type="OMA" id="CHAYPET"/>
<dbReference type="FunFam" id="3.40.50.300:FF:000983">
    <property type="entry name" value="Rho family GTPase"/>
    <property type="match status" value="1"/>
</dbReference>
<dbReference type="GO" id="GO:0051301">
    <property type="term" value="P:cell division"/>
    <property type="evidence" value="ECO:0007669"/>
    <property type="project" value="UniProtKB-KW"/>
</dbReference>
<dbReference type="SMART" id="SM00173">
    <property type="entry name" value="RAS"/>
    <property type="match status" value="1"/>
</dbReference>
<dbReference type="Gene3D" id="3.40.50.300">
    <property type="entry name" value="P-loop containing nucleotide triphosphate hydrolases"/>
    <property type="match status" value="1"/>
</dbReference>
<dbReference type="PRINTS" id="PR00449">
    <property type="entry name" value="RASTRNSFRMNG"/>
</dbReference>